<dbReference type="Proteomes" id="UP000254711">
    <property type="component" value="Unassembled WGS sequence"/>
</dbReference>
<protein>
    <submittedName>
        <fullName evidence="1">Uncharacterized protein</fullName>
    </submittedName>
</protein>
<accession>A0A370K917</accession>
<organism evidence="1 2">
    <name type="scientific">Dyella solisilvae</name>
    <dbReference type="NCBI Taxonomy" id="1920168"/>
    <lineage>
        <taxon>Bacteria</taxon>
        <taxon>Pseudomonadati</taxon>
        <taxon>Pseudomonadota</taxon>
        <taxon>Gammaproteobacteria</taxon>
        <taxon>Lysobacterales</taxon>
        <taxon>Rhodanobacteraceae</taxon>
        <taxon>Dyella</taxon>
    </lineage>
</organism>
<comment type="caution">
    <text evidence="1">The sequence shown here is derived from an EMBL/GenBank/DDBJ whole genome shotgun (WGS) entry which is preliminary data.</text>
</comment>
<reference evidence="1 2" key="1">
    <citation type="submission" date="2018-07" db="EMBL/GenBank/DDBJ databases">
        <title>Dyella solisilvae sp. nov., isolated from the pine and broad-leaved mixed forest soil.</title>
        <authorList>
            <person name="Gao Z."/>
            <person name="Qiu L."/>
        </authorList>
    </citation>
    <scope>NUCLEOTIDE SEQUENCE [LARGE SCALE GENOMIC DNA]</scope>
    <source>
        <strain evidence="1 2">DHG54</strain>
    </source>
</reference>
<gene>
    <name evidence="1" type="ORF">DVT68_10605</name>
</gene>
<sequence length="139" mass="15222">MHHATGSSETIALATMAVHNPPPDDAVEAAVLLRRWTRLGQSEKPSVRFAYKGIGNVDSVGYLDWLVRTLGPAGYQAFKVRQPNEAAVFRLQVRELCRRRAEFLATMTGASPAPQMGRALADHARALAKRVLGDDDILD</sequence>
<name>A0A370K917_9GAMM</name>
<evidence type="ECO:0000313" key="2">
    <source>
        <dbReference type="Proteomes" id="UP000254711"/>
    </source>
</evidence>
<dbReference type="RefSeq" id="WP_114825024.1">
    <property type="nucleotide sequence ID" value="NZ_QQSY01000002.1"/>
</dbReference>
<dbReference type="EMBL" id="QQSY01000002">
    <property type="protein sequence ID" value="RDI98937.1"/>
    <property type="molecule type" value="Genomic_DNA"/>
</dbReference>
<keyword evidence="2" id="KW-1185">Reference proteome</keyword>
<dbReference type="AlphaFoldDB" id="A0A370K917"/>
<evidence type="ECO:0000313" key="1">
    <source>
        <dbReference type="EMBL" id="RDI98937.1"/>
    </source>
</evidence>
<proteinExistence type="predicted"/>